<dbReference type="GO" id="GO:0003887">
    <property type="term" value="F:DNA-directed DNA polymerase activity"/>
    <property type="evidence" value="ECO:0007669"/>
    <property type="project" value="UniProtKB-KW"/>
</dbReference>
<feature type="domain" description="UmuC" evidence="6">
    <location>
        <begin position="5"/>
        <end position="233"/>
    </location>
</feature>
<comment type="similarity">
    <text evidence="1">Belongs to the DNA polymerase type-Y family.</text>
</comment>
<gene>
    <name evidence="7" type="ORF">CUS_7702</name>
</gene>
<evidence type="ECO:0000256" key="1">
    <source>
        <dbReference type="ARBA" id="ARBA00010945"/>
    </source>
</evidence>
<dbReference type="GO" id="GO:0005829">
    <property type="term" value="C:cytosol"/>
    <property type="evidence" value="ECO:0007669"/>
    <property type="project" value="TreeGrafter"/>
</dbReference>
<dbReference type="InterPro" id="IPR001126">
    <property type="entry name" value="UmuC"/>
</dbReference>
<dbReference type="eggNOG" id="COG0389">
    <property type="taxonomic scope" value="Bacteria"/>
</dbReference>
<organism evidence="7 8">
    <name type="scientific">Ruminococcus albus 8</name>
    <dbReference type="NCBI Taxonomy" id="246199"/>
    <lineage>
        <taxon>Bacteria</taxon>
        <taxon>Bacillati</taxon>
        <taxon>Bacillota</taxon>
        <taxon>Clostridia</taxon>
        <taxon>Eubacteriales</taxon>
        <taxon>Oscillospiraceae</taxon>
        <taxon>Ruminococcus</taxon>
    </lineage>
</organism>
<keyword evidence="5" id="KW-0808">Transferase</keyword>
<dbReference type="SUPFAM" id="SSF56672">
    <property type="entry name" value="DNA/RNA polymerases"/>
    <property type="match status" value="1"/>
</dbReference>
<dbReference type="GO" id="GO:0003684">
    <property type="term" value="F:damaged DNA binding"/>
    <property type="evidence" value="ECO:0007669"/>
    <property type="project" value="InterPro"/>
</dbReference>
<keyword evidence="8" id="KW-1185">Reference proteome</keyword>
<dbReference type="GO" id="GO:0042276">
    <property type="term" value="P:error-prone translesion synthesis"/>
    <property type="evidence" value="ECO:0007669"/>
    <property type="project" value="TreeGrafter"/>
</dbReference>
<dbReference type="Proteomes" id="UP000004259">
    <property type="component" value="Unassembled WGS sequence"/>
</dbReference>
<dbReference type="OrthoDB" id="9808813at2"/>
<evidence type="ECO:0000256" key="2">
    <source>
        <dbReference type="ARBA" id="ARBA00022457"/>
    </source>
</evidence>
<dbReference type="Pfam" id="PF11799">
    <property type="entry name" value="IMS_C"/>
    <property type="match status" value="1"/>
</dbReference>
<accession>E9SFY1</accession>
<evidence type="ECO:0000256" key="4">
    <source>
        <dbReference type="ARBA" id="ARBA00022763"/>
    </source>
</evidence>
<dbReference type="EMBL" id="ADKM02000122">
    <property type="protein sequence ID" value="EGC01910.1"/>
    <property type="molecule type" value="Genomic_DNA"/>
</dbReference>
<dbReference type="InterPro" id="IPR043128">
    <property type="entry name" value="Rev_trsase/Diguanyl_cyclase"/>
</dbReference>
<dbReference type="PANTHER" id="PTHR11076:SF35">
    <property type="entry name" value="DNA REPAIR PROTEIN HOMOLOG YOBH"/>
    <property type="match status" value="1"/>
</dbReference>
<dbReference type="RefSeq" id="WP_002852342.1">
    <property type="nucleotide sequence ID" value="NZ_ADKM02000122.1"/>
</dbReference>
<name>E9SFY1_RUMAL</name>
<evidence type="ECO:0000259" key="6">
    <source>
        <dbReference type="PROSITE" id="PS50173"/>
    </source>
</evidence>
<evidence type="ECO:0000256" key="3">
    <source>
        <dbReference type="ARBA" id="ARBA00022695"/>
    </source>
</evidence>
<dbReference type="Pfam" id="PF00817">
    <property type="entry name" value="IMS"/>
    <property type="match status" value="1"/>
</dbReference>
<dbReference type="Gene3D" id="3.30.70.270">
    <property type="match status" value="1"/>
</dbReference>
<keyword evidence="3" id="KW-0548">Nucleotidyltransferase</keyword>
<keyword evidence="5" id="KW-0239">DNA-directed DNA polymerase</keyword>
<dbReference type="GO" id="GO:0009432">
    <property type="term" value="P:SOS response"/>
    <property type="evidence" value="ECO:0007669"/>
    <property type="project" value="TreeGrafter"/>
</dbReference>
<dbReference type="InterPro" id="IPR050116">
    <property type="entry name" value="DNA_polymerase-Y"/>
</dbReference>
<evidence type="ECO:0000313" key="7">
    <source>
        <dbReference type="EMBL" id="EGC01910.1"/>
    </source>
</evidence>
<reference evidence="7 8" key="1">
    <citation type="submission" date="2011-02" db="EMBL/GenBank/DDBJ databases">
        <authorList>
            <person name="Nelson K.E."/>
            <person name="Sutton G."/>
            <person name="Torralba M."/>
            <person name="Durkin S."/>
            <person name="Harkins D."/>
            <person name="Montgomery R."/>
            <person name="Ziemer C."/>
            <person name="Klaassens E."/>
            <person name="Ocuiv P."/>
            <person name="Morrison M."/>
        </authorList>
    </citation>
    <scope>NUCLEOTIDE SEQUENCE [LARGE SCALE GENOMIC DNA]</scope>
    <source>
        <strain evidence="7 8">8</strain>
    </source>
</reference>
<dbReference type="AlphaFoldDB" id="E9SFY1"/>
<keyword evidence="2" id="KW-0515">Mutator protein</keyword>
<dbReference type="Gene3D" id="1.10.150.20">
    <property type="entry name" value="5' to 3' exonuclease, C-terminal subdomain"/>
    <property type="match status" value="1"/>
</dbReference>
<dbReference type="PROSITE" id="PS50173">
    <property type="entry name" value="UMUC"/>
    <property type="match status" value="1"/>
</dbReference>
<sequence length="497" mass="55593">MDKIYIAIDLKSFYASVECTERGLDPLDTNLVVADKSRTEKTICLAVTPALKSYGISGRARLFEVVSGVRSINIQRRNRLKNRRFSGSSCSASALRADPTLELDYIVAPPQMAKYMEVSSQIYGIYLKYVAPEDIFAYSIDEVFIDATGYLKTYNCSPHNFAAMLIRDVLSVTGITATAGIGTNMYLCKIAMDIVAKHMPADEYGVRVAYLDEQLYREQLWDHTPITDFWRVGKGIARRLEKLGIYTMGDIAKNSVSRSSIGRLYKTFGKNAELLIDHAWGIEPATIADVKAYRPENNSHSSGQVLQKPTGHKDTRLIIWEMADALSLELAEKGVVTDKLVLTIGYDRASLADGNYKGNVVFDHYGRAVPEHSHGTINLKHHTSSSKEITEAVMELFDRISQPSLLSRRLNIAACDLVSEKDIPYAEQFEQLDFFTIASTQQESEEKEKARHKEKAIQTAVLEIKHRYGKNAVLRGSNYLEGGTARERNQTIGGHRA</sequence>
<comment type="caution">
    <text evidence="7">The sequence shown here is derived from an EMBL/GenBank/DDBJ whole genome shotgun (WGS) entry which is preliminary data.</text>
</comment>
<dbReference type="Gene3D" id="3.40.1170.60">
    <property type="match status" value="1"/>
</dbReference>
<proteinExistence type="inferred from homology"/>
<evidence type="ECO:0000256" key="5">
    <source>
        <dbReference type="ARBA" id="ARBA00022932"/>
    </source>
</evidence>
<dbReference type="STRING" id="246199.CUS_7702"/>
<keyword evidence="4" id="KW-0227">DNA damage</keyword>
<dbReference type="InterPro" id="IPR043502">
    <property type="entry name" value="DNA/RNA_pol_sf"/>
</dbReference>
<evidence type="ECO:0000313" key="8">
    <source>
        <dbReference type="Proteomes" id="UP000004259"/>
    </source>
</evidence>
<dbReference type="PANTHER" id="PTHR11076">
    <property type="entry name" value="DNA REPAIR POLYMERASE UMUC / TRANSFERASE FAMILY MEMBER"/>
    <property type="match status" value="1"/>
</dbReference>
<dbReference type="GO" id="GO:0006281">
    <property type="term" value="P:DNA repair"/>
    <property type="evidence" value="ECO:0007669"/>
    <property type="project" value="InterPro"/>
</dbReference>
<dbReference type="InterPro" id="IPR017961">
    <property type="entry name" value="DNA_pol_Y-fam_little_finger"/>
</dbReference>
<protein>
    <submittedName>
        <fullName evidence="7">ImpB/MucB/SamB family protein</fullName>
    </submittedName>
</protein>